<protein>
    <submittedName>
        <fullName evidence="2">LPS export ABC transporter periplasmic protein LptC</fullName>
    </submittedName>
</protein>
<organism evidence="2 3">
    <name type="scientific">Sphingomonas oleivorans</name>
    <dbReference type="NCBI Taxonomy" id="1735121"/>
    <lineage>
        <taxon>Bacteria</taxon>
        <taxon>Pseudomonadati</taxon>
        <taxon>Pseudomonadota</taxon>
        <taxon>Alphaproteobacteria</taxon>
        <taxon>Sphingomonadales</taxon>
        <taxon>Sphingomonadaceae</taxon>
        <taxon>Sphingomonas</taxon>
    </lineage>
</organism>
<gene>
    <name evidence="2" type="ORF">CLG96_10035</name>
</gene>
<comment type="caution">
    <text evidence="2">The sequence shown here is derived from an EMBL/GenBank/DDBJ whole genome shotgun (WGS) entry which is preliminary data.</text>
</comment>
<sequence length="215" mass="23322">MSELADKVRTRRQLWAAAGSSHDRVIRTVRILLPLSIAGLATVLALAPLTMGRDISFVLAKDRVEVARERMRVSRAVYRGEDAKGQPFQLSAASAVQVTSRDPVVRLDTLSAQIALADGPATINAPKGRYDMSSERVAVDGPVLFNGPDGYHVETRDVTVDLKSRRVTSSGAVDGRMPLGTFSANQLRADLNNRIVILDGRARLHIVQGQSRGAR</sequence>
<feature type="transmembrane region" description="Helical" evidence="1">
    <location>
        <begin position="31"/>
        <end position="51"/>
    </location>
</feature>
<dbReference type="EMBL" id="NWBU01000009">
    <property type="protein sequence ID" value="PTQ10739.1"/>
    <property type="molecule type" value="Genomic_DNA"/>
</dbReference>
<dbReference type="Gene3D" id="2.60.450.10">
    <property type="entry name" value="Lipopolysaccharide (LPS) transport protein A like domain"/>
    <property type="match status" value="1"/>
</dbReference>
<reference evidence="2 3" key="1">
    <citation type="submission" date="2017-09" db="EMBL/GenBank/DDBJ databases">
        <title>Sphingomonas panjinensis sp.nov., isolated from oil-contaminated soil.</title>
        <authorList>
            <person name="Wang L."/>
            <person name="Chen L."/>
        </authorList>
    </citation>
    <scope>NUCLEOTIDE SEQUENCE [LARGE SCALE GENOMIC DNA]</scope>
    <source>
        <strain evidence="2 3">FW-11</strain>
    </source>
</reference>
<keyword evidence="1" id="KW-0812">Transmembrane</keyword>
<keyword evidence="1" id="KW-1133">Transmembrane helix</keyword>
<proteinExistence type="predicted"/>
<evidence type="ECO:0000313" key="3">
    <source>
        <dbReference type="Proteomes" id="UP000244162"/>
    </source>
</evidence>
<name>A0A2T5FX81_9SPHN</name>
<evidence type="ECO:0000256" key="1">
    <source>
        <dbReference type="SAM" id="Phobius"/>
    </source>
</evidence>
<dbReference type="AlphaFoldDB" id="A0A2T5FX81"/>
<dbReference type="RefSeq" id="WP_107967762.1">
    <property type="nucleotide sequence ID" value="NZ_NWBU01000009.1"/>
</dbReference>
<accession>A0A2T5FX81</accession>
<keyword evidence="1" id="KW-0472">Membrane</keyword>
<evidence type="ECO:0000313" key="2">
    <source>
        <dbReference type="EMBL" id="PTQ10739.1"/>
    </source>
</evidence>
<keyword evidence="3" id="KW-1185">Reference proteome</keyword>
<dbReference type="OrthoDB" id="7423492at2"/>
<dbReference type="Proteomes" id="UP000244162">
    <property type="component" value="Unassembled WGS sequence"/>
</dbReference>